<keyword evidence="2" id="KW-1185">Reference proteome</keyword>
<dbReference type="EMBL" id="BSXV01001584">
    <property type="protein sequence ID" value="GME93286.1"/>
    <property type="molecule type" value="Genomic_DNA"/>
</dbReference>
<evidence type="ECO:0000313" key="2">
    <source>
        <dbReference type="Proteomes" id="UP001165101"/>
    </source>
</evidence>
<name>A0ACB5TRD0_CANBO</name>
<proteinExistence type="predicted"/>
<reference evidence="1" key="1">
    <citation type="submission" date="2023-04" db="EMBL/GenBank/DDBJ databases">
        <title>Candida boidinii NBRC 1967.</title>
        <authorList>
            <person name="Ichikawa N."/>
            <person name="Sato H."/>
            <person name="Tonouchi N."/>
        </authorList>
    </citation>
    <scope>NUCLEOTIDE SEQUENCE</scope>
    <source>
        <strain evidence="1">NBRC 1967</strain>
    </source>
</reference>
<sequence>MTRDQSKNNSVVVTRNNSNMNLAKVALSNQLNNSNGNLNDQMDFESESQPQSPTQLNVNNGINNVGNITSSKNNPDVGRKLIVQDDL</sequence>
<evidence type="ECO:0000313" key="1">
    <source>
        <dbReference type="EMBL" id="GME93286.1"/>
    </source>
</evidence>
<protein>
    <submittedName>
        <fullName evidence="1">Unnamed protein product</fullName>
    </submittedName>
</protein>
<dbReference type="Proteomes" id="UP001165101">
    <property type="component" value="Unassembled WGS sequence"/>
</dbReference>
<accession>A0ACB5TRD0</accession>
<comment type="caution">
    <text evidence="1">The sequence shown here is derived from an EMBL/GenBank/DDBJ whole genome shotgun (WGS) entry which is preliminary data.</text>
</comment>
<gene>
    <name evidence="1" type="ORF">Cboi01_000308100</name>
</gene>
<organism evidence="1 2">
    <name type="scientific">Candida boidinii</name>
    <name type="common">Yeast</name>
    <dbReference type="NCBI Taxonomy" id="5477"/>
    <lineage>
        <taxon>Eukaryota</taxon>
        <taxon>Fungi</taxon>
        <taxon>Dikarya</taxon>
        <taxon>Ascomycota</taxon>
        <taxon>Saccharomycotina</taxon>
        <taxon>Pichiomycetes</taxon>
        <taxon>Pichiales</taxon>
        <taxon>Pichiaceae</taxon>
        <taxon>Ogataea</taxon>
        <taxon>Ogataea/Candida clade</taxon>
    </lineage>
</organism>